<dbReference type="SMART" id="SM01036">
    <property type="entry name" value="BP28CT"/>
    <property type="match status" value="1"/>
</dbReference>
<dbReference type="GO" id="GO:0034455">
    <property type="term" value="C:t-UTP complex"/>
    <property type="evidence" value="ECO:0007669"/>
    <property type="project" value="TreeGrafter"/>
</dbReference>
<dbReference type="Pfam" id="PF23243">
    <property type="entry name" value="HEAT_HEATR1"/>
    <property type="match status" value="1"/>
</dbReference>
<dbReference type="InterPro" id="IPR021133">
    <property type="entry name" value="HEAT_type_2"/>
</dbReference>
<evidence type="ECO:0000313" key="10">
    <source>
        <dbReference type="EMBL" id="KAK9888598.1"/>
    </source>
</evidence>
<comment type="subcellular location">
    <subcellularLocation>
        <location evidence="1 8">Nucleus</location>
        <location evidence="1 8">Nucleolus</location>
    </subcellularLocation>
</comment>
<dbReference type="InterPro" id="IPR011989">
    <property type="entry name" value="ARM-like"/>
</dbReference>
<keyword evidence="3 8" id="KW-0690">Ribosome biogenesis</keyword>
<evidence type="ECO:0000256" key="3">
    <source>
        <dbReference type="ARBA" id="ARBA00022517"/>
    </source>
</evidence>
<dbReference type="Proteomes" id="UP001431783">
    <property type="component" value="Unassembled WGS sequence"/>
</dbReference>
<keyword evidence="4 8" id="KW-0698">rRNA processing</keyword>
<proteinExistence type="inferred from homology"/>
<organism evidence="10 11">
    <name type="scientific">Henosepilachna vigintioctopunctata</name>
    <dbReference type="NCBI Taxonomy" id="420089"/>
    <lineage>
        <taxon>Eukaryota</taxon>
        <taxon>Metazoa</taxon>
        <taxon>Ecdysozoa</taxon>
        <taxon>Arthropoda</taxon>
        <taxon>Hexapoda</taxon>
        <taxon>Insecta</taxon>
        <taxon>Pterygota</taxon>
        <taxon>Neoptera</taxon>
        <taxon>Endopterygota</taxon>
        <taxon>Coleoptera</taxon>
        <taxon>Polyphaga</taxon>
        <taxon>Cucujiformia</taxon>
        <taxon>Coccinelloidea</taxon>
        <taxon>Coccinellidae</taxon>
        <taxon>Epilachninae</taxon>
        <taxon>Epilachnini</taxon>
        <taxon>Henosepilachna</taxon>
    </lineage>
</organism>
<evidence type="ECO:0000256" key="7">
    <source>
        <dbReference type="PROSITE-ProRule" id="PRU00103"/>
    </source>
</evidence>
<feature type="domain" description="BP28 C-terminal" evidence="9">
    <location>
        <begin position="1731"/>
        <end position="1877"/>
    </location>
</feature>
<dbReference type="GO" id="GO:0045943">
    <property type="term" value="P:positive regulation of transcription by RNA polymerase I"/>
    <property type="evidence" value="ECO:0007669"/>
    <property type="project" value="TreeGrafter"/>
</dbReference>
<evidence type="ECO:0000313" key="11">
    <source>
        <dbReference type="Proteomes" id="UP001431783"/>
    </source>
</evidence>
<comment type="function">
    <text evidence="8">Involved in nucleolar processing of pre-18S ribosomal RNA.</text>
</comment>
<dbReference type="InterPro" id="IPR012954">
    <property type="entry name" value="BP28_C_dom"/>
</dbReference>
<dbReference type="InterPro" id="IPR040191">
    <property type="entry name" value="UTP10"/>
</dbReference>
<comment type="caution">
    <text evidence="10">The sequence shown here is derived from an EMBL/GenBank/DDBJ whole genome shotgun (WGS) entry which is preliminary data.</text>
</comment>
<accession>A0AAW1V5E2</accession>
<dbReference type="PROSITE" id="PS50077">
    <property type="entry name" value="HEAT_REPEAT"/>
    <property type="match status" value="1"/>
</dbReference>
<evidence type="ECO:0000256" key="6">
    <source>
        <dbReference type="ARBA" id="ARBA00023274"/>
    </source>
</evidence>
<feature type="repeat" description="HEAT" evidence="7">
    <location>
        <begin position="1973"/>
        <end position="2009"/>
    </location>
</feature>
<dbReference type="Gene3D" id="1.25.10.10">
    <property type="entry name" value="Leucine-rich Repeat Variant"/>
    <property type="match status" value="2"/>
</dbReference>
<dbReference type="InterPro" id="IPR022125">
    <property type="entry name" value="U3snoRNP10_N"/>
</dbReference>
<sequence length="2011" mass="232193">MSTSLAEQLQRLARPQTSTLDRGKTRASLLFDPKEAAGLRKETVFEIGLDGLEELISKDEVFEEFSHSLYSLSAVDFERSVQSAQDNQKLDKELRKFMLLLSPYFRLHCSYKALEWLIYRFSIHEYNREDLLMLILPYHESNIFVRVLQLVKIKEENDPWFFLKSLQKPGVHLPKQSLFNHAANDPFFIKFVSTFILEIVKVQKKISSLTVAFNFYCLVFTGAIEYSKEVSEPIVSQMLPSLMKGLNSNIPDYRAASYVITARLLSKCTLSPIILDKIMQKISKHKVDSLREEAILVYLVLYQSQVTYKNIPDNALAEITVHDWCPSILQELNSGGSLIYPFLEVLVMCLFKNGITAEGLQFRKFLVNLINQLSIDEEYLPAFINVLIDSVPLKLKKLSEEVQAWISEVIEIIERQYPSQFDKQVYQILVSVKDNERKRKLKQVLKAALTLKRKFDIFEKLYHPNALIRTEAMKFISTNFVTLRGMEKDMLTISLVDRLSDEDVEVVKEALSLVVNTKAIQNDKLQPILIKLLNKYYKDKTYWDQIIEKVIKLLCISENSENLDVILNIIPLLLPMKKHEMVIAKLVIQTQLFSKCALFKTFNVNRKFENVGDFPNELFKCLKSTKNSDILRGWLNEINEKDYDRYTPLQRYSAALLISNLNENTLLSDILPFLEFLEKCFKKLKSKSVLQVNSILNNLKLCKTENLPVNGFLDCVQNIVGKINKLEIGQINFLSSDVISKFFLSVTAILYHDKDIYAEYIEQFNNSIFINHLSKIVFMLHLAVFRRIEGNELPNEILNILYREIKKPNTCIDFNEEIISYILILMNSSDTEIRKKIFLICAEISKLNNDQKSSFPYLLTSLLDHQEEILLDANQLPPMLSKIVKQKNMSAKIEAEILGPLVNLSCNRNIPLYTIVGILEVLSEINSFDIFERTSVLAHEILEKNVTKFDYHESMIIAKNIKRFDGSVGKYLKLQDNITKFLILVLKNDSECLCLDEEINSPSLMLLDKLFLPFISSLSDDLQFLILDIIIEMSTISENPNILLASNKLFKHIDLDVKQILPHLIKMKDVQSQRLEGLKRKRRVSIIPNIDILETIEWRKGIRVLELIQNKKKISNISSMIPVIFEILKKCLDFDEQAAVEYPKQLLLSLILHSCKNLQSEKIPDNYFNMESIVQCIRASSNPQTHHHALLVLSYCASIIPTQVLHHIMAIFTFMGSSVLRHDDAYSFQLISNIIDTVIPILVSNGNKDKIISVLKVFVDVLLDVPEHRRIVLYSQLLERIDPKEHLYLLMLLIFVSHVLHSNRDKIKTPKHKFEDSSTMKRVDIAVSLANQFSPDVVFISCANLIQYIKELPIEREDLENDELQIDLINFTPKQFRHFKYTILIFMNALISSKEFVSKVALLEDEILENLEPLYKDLIVNILFFIQKINPVVDKYINSNQAQYWKAIQHQNLEILDGVNALLTTDMFLLVIKGLMTHSLSTIRKRALDLLNSKLQSSSSFIEECKAEQLYDLVNPLLAIIDKIKTEENEEDHVVIQTALLSLKLIIKHNGSEDPDKYVIVLEFITNIIKSEKPHGNVMASVILCLAELCVTLRSKAIHSFPVFMPVLLKIMKQQKYQDCPTLLCLSLLAVIMKILESLSLFISPYLKKLLSEICQFTTKWENLTEDQKLLPFIHKLKSIKQKLGEMLAPRVLIPAIKNCYTDLLEKNKINAIGPLMCILSEKLTHMTGLEITSYLYELNDFFLNALEFRMSGRCDIEQTNIVEQQIIDALSSFVLKLSESSFRPLYFKLYDWAEKGEKNEKIITFYNVSCNLAKHLKSLFVLFSGCFICNAAQILDSCNKVKTDSLYFDDKEKCAILLEKVIETLLYVFKYVTVKFINRERFEILMQPLIDQLENDFNGIENLIARNDKLLTPCIVHFTIATADDALWKQMNYQILLKMRSTNSHIRLMSLKCLTEIVKHLGEDFLPLLPETIPFLSELLEDEDESVEKNCKKAIQEMEKVLGESLQKYF</sequence>
<dbReference type="GO" id="GO:0030515">
    <property type="term" value="F:snoRNA binding"/>
    <property type="evidence" value="ECO:0007669"/>
    <property type="project" value="TreeGrafter"/>
</dbReference>
<dbReference type="GO" id="GO:0000462">
    <property type="term" value="P:maturation of SSU-rRNA from tricistronic rRNA transcript (SSU-rRNA, 5.8S rRNA, LSU-rRNA)"/>
    <property type="evidence" value="ECO:0007669"/>
    <property type="project" value="TreeGrafter"/>
</dbReference>
<evidence type="ECO:0000256" key="8">
    <source>
        <dbReference type="RuleBase" id="RU367065"/>
    </source>
</evidence>
<dbReference type="PANTHER" id="PTHR13457">
    <property type="entry name" value="BAP28"/>
    <property type="match status" value="1"/>
</dbReference>
<gene>
    <name evidence="10" type="ORF">WA026_000833</name>
</gene>
<evidence type="ECO:0000256" key="2">
    <source>
        <dbReference type="ARBA" id="ARBA00010559"/>
    </source>
</evidence>
<dbReference type="GO" id="GO:0032040">
    <property type="term" value="C:small-subunit processome"/>
    <property type="evidence" value="ECO:0007669"/>
    <property type="project" value="TreeGrafter"/>
</dbReference>
<dbReference type="PANTHER" id="PTHR13457:SF1">
    <property type="entry name" value="HEAT REPEAT-CONTAINING PROTEIN 1"/>
    <property type="match status" value="1"/>
</dbReference>
<dbReference type="InterPro" id="IPR056473">
    <property type="entry name" value="HEAT_Utp10/HEAT1"/>
</dbReference>
<dbReference type="EMBL" id="JARQZJ010000121">
    <property type="protein sequence ID" value="KAK9888598.1"/>
    <property type="molecule type" value="Genomic_DNA"/>
</dbReference>
<evidence type="ECO:0000256" key="4">
    <source>
        <dbReference type="ARBA" id="ARBA00022552"/>
    </source>
</evidence>
<keyword evidence="11" id="KW-1185">Reference proteome</keyword>
<protein>
    <recommendedName>
        <fullName evidence="8">HEAT repeat-containing protein 1</fullName>
    </recommendedName>
</protein>
<keyword evidence="6 8" id="KW-0687">Ribonucleoprotein</keyword>
<comment type="similarity">
    <text evidence="2 8">Belongs to the HEATR1/UTP10 family.</text>
</comment>
<evidence type="ECO:0000256" key="5">
    <source>
        <dbReference type="ARBA" id="ARBA00023242"/>
    </source>
</evidence>
<name>A0AAW1V5E2_9CUCU</name>
<reference evidence="10 11" key="1">
    <citation type="submission" date="2023-03" db="EMBL/GenBank/DDBJ databases">
        <title>Genome insight into feeding habits of ladybird beetles.</title>
        <authorList>
            <person name="Li H.-S."/>
            <person name="Huang Y.-H."/>
            <person name="Pang H."/>
        </authorList>
    </citation>
    <scope>NUCLEOTIDE SEQUENCE [LARGE SCALE GENOMIC DNA]</scope>
    <source>
        <strain evidence="10">SYSU_2023b</strain>
        <tissue evidence="10">Whole body</tissue>
    </source>
</reference>
<evidence type="ECO:0000256" key="1">
    <source>
        <dbReference type="ARBA" id="ARBA00004604"/>
    </source>
</evidence>
<dbReference type="Pfam" id="PF08146">
    <property type="entry name" value="BP28CT"/>
    <property type="match status" value="1"/>
</dbReference>
<evidence type="ECO:0000259" key="9">
    <source>
        <dbReference type="SMART" id="SM01036"/>
    </source>
</evidence>
<dbReference type="SUPFAM" id="SSF48371">
    <property type="entry name" value="ARM repeat"/>
    <property type="match status" value="3"/>
</dbReference>
<keyword evidence="5 8" id="KW-0539">Nucleus</keyword>
<dbReference type="InterPro" id="IPR016024">
    <property type="entry name" value="ARM-type_fold"/>
</dbReference>
<dbReference type="Pfam" id="PF12397">
    <property type="entry name" value="U3snoRNP10"/>
    <property type="match status" value="1"/>
</dbReference>
<dbReference type="GO" id="GO:0030686">
    <property type="term" value="C:90S preribosome"/>
    <property type="evidence" value="ECO:0007669"/>
    <property type="project" value="TreeGrafter"/>
</dbReference>